<evidence type="ECO:0000313" key="3">
    <source>
        <dbReference type="Proteomes" id="UP000199664"/>
    </source>
</evidence>
<name>A0A1H7QMZ5_9HYPH</name>
<feature type="compositionally biased region" description="Low complexity" evidence="1">
    <location>
        <begin position="376"/>
        <end position="391"/>
    </location>
</feature>
<dbReference type="Proteomes" id="UP000199664">
    <property type="component" value="Unassembled WGS sequence"/>
</dbReference>
<evidence type="ECO:0000313" key="2">
    <source>
        <dbReference type="EMBL" id="SEL49108.1"/>
    </source>
</evidence>
<keyword evidence="3" id="KW-1185">Reference proteome</keyword>
<dbReference type="RefSeq" id="WP_091834597.1">
    <property type="nucleotide sequence ID" value="NZ_FOAN01000004.1"/>
</dbReference>
<gene>
    <name evidence="2" type="ORF">SAMN04515666_10459</name>
</gene>
<feature type="region of interest" description="Disordered" evidence="1">
    <location>
        <begin position="339"/>
        <end position="394"/>
    </location>
</feature>
<organism evidence="2 3">
    <name type="scientific">Bosea lupini</name>
    <dbReference type="NCBI Taxonomy" id="1036779"/>
    <lineage>
        <taxon>Bacteria</taxon>
        <taxon>Pseudomonadati</taxon>
        <taxon>Pseudomonadota</taxon>
        <taxon>Alphaproteobacteria</taxon>
        <taxon>Hyphomicrobiales</taxon>
        <taxon>Boseaceae</taxon>
        <taxon>Bosea</taxon>
    </lineage>
</organism>
<protein>
    <submittedName>
        <fullName evidence="2">Uncharacterized protein</fullName>
    </submittedName>
</protein>
<feature type="region of interest" description="Disordered" evidence="1">
    <location>
        <begin position="225"/>
        <end position="306"/>
    </location>
</feature>
<proteinExistence type="predicted"/>
<dbReference type="STRING" id="1036779.SAMN04515666_10459"/>
<sequence length="511" mass="52931">MAGDQNARRSGVFVVVPTTDQPIILKKLAWSARVPVSRVVLATESSEVCEPWSTQYSNLLRPGEPLRQILGLPDGGSYRLAASGSIDQGKSWMVPTLAAHCALTHGEAVTHKASEAKLVIWGTGAIDLSVADTASEARVTQQEYHLTTKIDRCRHLFADAEHGATPVLALVPRGEEAERAVAILGKILGGQPHHIVVVSSLADIAAPIDLFLRSGAFEPQAVASALDRPTAPGSSSMALRPFESRSAEQPAQPQPAQTAAAQPQQTLVQPRPAGDEPSIADVLKSPQAPRSRRQVLGDKPASTGSSSRLPLIVAAGLVLVAGAAGAGWYLTRGGSAEDPYQAPPTLTQPGTSGATQPTSGQQIGGQQGATAPSLGQQTAPSLSQQSASAQSGPVAMPGSALARLVTLSAPAGSTCEAQIYEIRPRYSEASVDIGEVASVAIDGQDICGLALDPVAPAKAKFQNGTGPAVVASKSTPTRVVFNPNAIRGGITAFPVIQVEEPRAISIQITRR</sequence>
<dbReference type="OrthoDB" id="8436543at2"/>
<feature type="compositionally biased region" description="Polar residues" evidence="1">
    <location>
        <begin position="344"/>
        <end position="359"/>
    </location>
</feature>
<accession>A0A1H7QMZ5</accession>
<dbReference type="AlphaFoldDB" id="A0A1H7QMZ5"/>
<reference evidence="3" key="1">
    <citation type="submission" date="2016-10" db="EMBL/GenBank/DDBJ databases">
        <authorList>
            <person name="Varghese N."/>
            <person name="Submissions S."/>
        </authorList>
    </citation>
    <scope>NUCLEOTIDE SEQUENCE [LARGE SCALE GENOMIC DNA]</scope>
    <source>
        <strain evidence="3">LMG 26383,CCUG 61248,R- 45681</strain>
    </source>
</reference>
<dbReference type="EMBL" id="FOAN01000004">
    <property type="protein sequence ID" value="SEL49108.1"/>
    <property type="molecule type" value="Genomic_DNA"/>
</dbReference>
<feature type="compositionally biased region" description="Low complexity" evidence="1">
    <location>
        <begin position="249"/>
        <end position="266"/>
    </location>
</feature>
<evidence type="ECO:0000256" key="1">
    <source>
        <dbReference type="SAM" id="MobiDB-lite"/>
    </source>
</evidence>